<dbReference type="EMBL" id="CABIJS010000153">
    <property type="protein sequence ID" value="VUZ44860.1"/>
    <property type="molecule type" value="Genomic_DNA"/>
</dbReference>
<accession>A0A564YC91</accession>
<feature type="domain" description="DUF7041" evidence="1">
    <location>
        <begin position="29"/>
        <end position="94"/>
    </location>
</feature>
<dbReference type="Pfam" id="PF23055">
    <property type="entry name" value="DUF7041"/>
    <property type="match status" value="1"/>
</dbReference>
<sequence>CLRKSTLLPPKISQIDPASLREFLPEHAPNVFRVLESHFKNNKIKSQIYKFHVLIETIPPSLIVQFANITQKPSSNPYDDLKAGVLRHTQPSTAERDETAGTRRIFRPVLLEAIILALSN</sequence>
<dbReference type="AlphaFoldDB" id="A0A564YC91"/>
<organism evidence="2 3">
    <name type="scientific">Hymenolepis diminuta</name>
    <name type="common">Rat tapeworm</name>
    <dbReference type="NCBI Taxonomy" id="6216"/>
    <lineage>
        <taxon>Eukaryota</taxon>
        <taxon>Metazoa</taxon>
        <taxon>Spiralia</taxon>
        <taxon>Lophotrochozoa</taxon>
        <taxon>Platyhelminthes</taxon>
        <taxon>Cestoda</taxon>
        <taxon>Eucestoda</taxon>
        <taxon>Cyclophyllidea</taxon>
        <taxon>Hymenolepididae</taxon>
        <taxon>Hymenolepis</taxon>
    </lineage>
</organism>
<evidence type="ECO:0000313" key="2">
    <source>
        <dbReference type="EMBL" id="VUZ44860.1"/>
    </source>
</evidence>
<keyword evidence="3" id="KW-1185">Reference proteome</keyword>
<evidence type="ECO:0000313" key="3">
    <source>
        <dbReference type="Proteomes" id="UP000321570"/>
    </source>
</evidence>
<proteinExistence type="predicted"/>
<reference evidence="2 3" key="1">
    <citation type="submission" date="2019-07" db="EMBL/GenBank/DDBJ databases">
        <authorList>
            <person name="Jastrzebski P J."/>
            <person name="Paukszto L."/>
            <person name="Jastrzebski P J."/>
        </authorList>
    </citation>
    <scope>NUCLEOTIDE SEQUENCE [LARGE SCALE GENOMIC DNA]</scope>
    <source>
        <strain evidence="2 3">WMS-il1</strain>
    </source>
</reference>
<name>A0A564YC91_HYMDI</name>
<dbReference type="Proteomes" id="UP000321570">
    <property type="component" value="Unassembled WGS sequence"/>
</dbReference>
<gene>
    <name evidence="2" type="ORF">WMSIL1_LOCUS4975</name>
</gene>
<feature type="non-terminal residue" evidence="2">
    <location>
        <position position="1"/>
    </location>
</feature>
<dbReference type="InterPro" id="IPR055469">
    <property type="entry name" value="DUF7041"/>
</dbReference>
<evidence type="ECO:0000259" key="1">
    <source>
        <dbReference type="Pfam" id="PF23055"/>
    </source>
</evidence>
<protein>
    <recommendedName>
        <fullName evidence="1">DUF7041 domain-containing protein</fullName>
    </recommendedName>
</protein>